<evidence type="ECO:0000313" key="2">
    <source>
        <dbReference type="Proteomes" id="UP000241434"/>
    </source>
</evidence>
<dbReference type="Proteomes" id="UP000241434">
    <property type="component" value="Unassembled WGS sequence"/>
</dbReference>
<dbReference type="PANTHER" id="PTHR35276:SF1">
    <property type="entry name" value="TRNA (MNM(5)S(2)U34)-METHYLTRANSFERASE, CHLOROPLASTIC"/>
    <property type="match status" value="1"/>
</dbReference>
<dbReference type="PANTHER" id="PTHR35276">
    <property type="entry name" value="S-ADENOSYL-L-METHIONINE-DEPENDENT METHYLTRANSFERASES SUPERFAMILY PROTEIN"/>
    <property type="match status" value="1"/>
</dbReference>
<dbReference type="Pfam" id="PF06962">
    <property type="entry name" value="rRNA_methylase"/>
    <property type="match status" value="1"/>
</dbReference>
<organism evidence="1 2">
    <name type="scientific">Peptostreptococcus russellii</name>
    <dbReference type="NCBI Taxonomy" id="215200"/>
    <lineage>
        <taxon>Bacteria</taxon>
        <taxon>Bacillati</taxon>
        <taxon>Bacillota</taxon>
        <taxon>Clostridia</taxon>
        <taxon>Peptostreptococcales</taxon>
        <taxon>Peptostreptococcaceae</taxon>
        <taxon>Peptostreptococcus</taxon>
    </lineage>
</organism>
<name>A0A2P7Q1N1_9FIRM</name>
<dbReference type="InterPro" id="IPR010719">
    <property type="entry name" value="MnmM_MeTrfase"/>
</dbReference>
<proteinExistence type="predicted"/>
<dbReference type="EMBL" id="JYGE01000003">
    <property type="protein sequence ID" value="PSJ31874.1"/>
    <property type="molecule type" value="Genomic_DNA"/>
</dbReference>
<dbReference type="OrthoDB" id="9792989at2"/>
<dbReference type="InterPro" id="IPR029063">
    <property type="entry name" value="SAM-dependent_MTases_sf"/>
</dbReference>
<dbReference type="AlphaFoldDB" id="A0A2P7Q1N1"/>
<keyword evidence="2" id="KW-1185">Reference proteome</keyword>
<dbReference type="SUPFAM" id="SSF53335">
    <property type="entry name" value="S-adenosyl-L-methionine-dependent methyltransferases"/>
    <property type="match status" value="1"/>
</dbReference>
<evidence type="ECO:0000313" key="1">
    <source>
        <dbReference type="EMBL" id="PSJ31874.1"/>
    </source>
</evidence>
<dbReference type="Gene3D" id="3.40.50.150">
    <property type="entry name" value="Vaccinia Virus protein VP39"/>
    <property type="match status" value="1"/>
</dbReference>
<comment type="caution">
    <text evidence="1">The sequence shown here is derived from an EMBL/GenBank/DDBJ whole genome shotgun (WGS) entry which is preliminary data.</text>
</comment>
<evidence type="ECO:0008006" key="3">
    <source>
        <dbReference type="Google" id="ProtNLM"/>
    </source>
</evidence>
<protein>
    <recommendedName>
        <fullName evidence="3">rRNA methylase</fullName>
    </recommendedName>
</protein>
<reference evidence="1" key="1">
    <citation type="thesis" date="2015" institute="Rutgers" country="The State University of New Jersey, 14 College Farm Rd., New Brunswick, NJ, USA">
        <title>Ammonia toxicity in bacteria and its implications for treatment of and resource recovery from highly nitrogenous organic wastes.</title>
        <authorList>
            <person name="Luther A.K."/>
        </authorList>
    </citation>
    <scope>NUCLEOTIDE SEQUENCE</scope>
    <source>
        <strain evidence="1">RT-10B</strain>
    </source>
</reference>
<accession>A0A2P7Q1N1</accession>
<gene>
    <name evidence="1" type="ORF">UF10_04500</name>
</gene>
<sequence>MEDFNNVNSIIKLIAKSKLKAGDSILDATVGNGNDILYLMKIVGEKGFGYGFDIQELAVNNTKRLLQENGFEDNSKIIHDGHENVGLYVDRQIDFAVFNLGYLPKADHSIITRANTTIKSIESIIELLSQGAMIALASYVGHEGGMEEFLEVKSFVEALDQKKYNVSMVNFLNQKNKPPKLILIEKRK</sequence>